<dbReference type="EMBL" id="CAICTM010001764">
    <property type="protein sequence ID" value="CAB9526026.1"/>
    <property type="molecule type" value="Genomic_DNA"/>
</dbReference>
<proteinExistence type="predicted"/>
<feature type="region of interest" description="Disordered" evidence="1">
    <location>
        <begin position="210"/>
        <end position="244"/>
    </location>
</feature>
<evidence type="ECO:0000256" key="1">
    <source>
        <dbReference type="SAM" id="MobiDB-lite"/>
    </source>
</evidence>
<feature type="compositionally biased region" description="Low complexity" evidence="1">
    <location>
        <begin position="298"/>
        <end position="318"/>
    </location>
</feature>
<feature type="region of interest" description="Disordered" evidence="1">
    <location>
        <begin position="296"/>
        <end position="318"/>
    </location>
</feature>
<feature type="compositionally biased region" description="Low complexity" evidence="1">
    <location>
        <begin position="165"/>
        <end position="190"/>
    </location>
</feature>
<gene>
    <name evidence="2" type="ORF">SEMRO_1766_G296210.1</name>
</gene>
<evidence type="ECO:0000313" key="3">
    <source>
        <dbReference type="Proteomes" id="UP001153069"/>
    </source>
</evidence>
<sequence length="390" mass="42170">MDNGAPDDPGGPPRPPRRPLLDAELVRGDARMNRAVEAKLRNPALSLSEAVRAGGFRYPPNATSVATDDEQVSLGQRKNQLNRRLRQIRQQRAQAEQEAQRRAREQAQREAQFREQPAMAAGHGPNMAVPPAVGAYVSNNPNNAPSVQGQPNSWTAAALQNQSSAGAPPVRAGAAAQPQQAQPQQLHQPQQAPGLMGFLESQVATLYQQLQQHPQQGPPSMPQVLPQQQQPQQQQPQQQQPQQFLQSLTGAGMPAQNAVVVAVSGAGTNTLNQSTLNQSIAASNLAATIMAGTHASIPQPQQQPAPANLNSGTTTNGSNDDLRLRLALHFFEEQVRGVYQNAMQSAGYSMEEIQATSPAYQRFVQRATQAELERLQSLNDMKPPSSHKKE</sequence>
<name>A0A9N8ERR4_9STRA</name>
<comment type="caution">
    <text evidence="2">The sequence shown here is derived from an EMBL/GenBank/DDBJ whole genome shotgun (WGS) entry which is preliminary data.</text>
</comment>
<feature type="compositionally biased region" description="Basic and acidic residues" evidence="1">
    <location>
        <begin position="98"/>
        <end position="113"/>
    </location>
</feature>
<feature type="region of interest" description="Disordered" evidence="1">
    <location>
        <begin position="90"/>
        <end position="190"/>
    </location>
</feature>
<protein>
    <submittedName>
        <fullName evidence="2">Uncharacterized protein</fullName>
    </submittedName>
</protein>
<organism evidence="2 3">
    <name type="scientific">Seminavis robusta</name>
    <dbReference type="NCBI Taxonomy" id="568900"/>
    <lineage>
        <taxon>Eukaryota</taxon>
        <taxon>Sar</taxon>
        <taxon>Stramenopiles</taxon>
        <taxon>Ochrophyta</taxon>
        <taxon>Bacillariophyta</taxon>
        <taxon>Bacillariophyceae</taxon>
        <taxon>Bacillariophycidae</taxon>
        <taxon>Naviculales</taxon>
        <taxon>Naviculaceae</taxon>
        <taxon>Seminavis</taxon>
    </lineage>
</organism>
<accession>A0A9N8ERR4</accession>
<feature type="compositionally biased region" description="Low complexity" evidence="1">
    <location>
        <begin position="226"/>
        <end position="243"/>
    </location>
</feature>
<feature type="compositionally biased region" description="Polar residues" evidence="1">
    <location>
        <begin position="137"/>
        <end position="164"/>
    </location>
</feature>
<evidence type="ECO:0000313" key="2">
    <source>
        <dbReference type="EMBL" id="CAB9526026.1"/>
    </source>
</evidence>
<dbReference type="Proteomes" id="UP001153069">
    <property type="component" value="Unassembled WGS sequence"/>
</dbReference>
<reference evidence="2" key="1">
    <citation type="submission" date="2020-06" db="EMBL/GenBank/DDBJ databases">
        <authorList>
            <consortium name="Plant Systems Biology data submission"/>
        </authorList>
    </citation>
    <scope>NUCLEOTIDE SEQUENCE</scope>
    <source>
        <strain evidence="2">D6</strain>
    </source>
</reference>
<feature type="region of interest" description="Disordered" evidence="1">
    <location>
        <begin position="1"/>
        <end position="20"/>
    </location>
</feature>
<dbReference type="AlphaFoldDB" id="A0A9N8ERR4"/>
<keyword evidence="3" id="KW-1185">Reference proteome</keyword>